<dbReference type="GO" id="GO:0005509">
    <property type="term" value="F:calcium ion binding"/>
    <property type="evidence" value="ECO:0007669"/>
    <property type="project" value="TreeGrafter"/>
</dbReference>
<gene>
    <name evidence="5" type="ORF">TRFO_36087</name>
</gene>
<feature type="domain" description="C2" evidence="4">
    <location>
        <begin position="2"/>
        <end position="120"/>
    </location>
</feature>
<keyword evidence="1" id="KW-0479">Metal-binding</keyword>
<evidence type="ECO:0000256" key="3">
    <source>
        <dbReference type="SAM" id="SignalP"/>
    </source>
</evidence>
<keyword evidence="2" id="KW-0106">Calcium</keyword>
<dbReference type="GeneID" id="94845327"/>
<evidence type="ECO:0000256" key="2">
    <source>
        <dbReference type="ARBA" id="ARBA00022837"/>
    </source>
</evidence>
<dbReference type="PANTHER" id="PTHR45911">
    <property type="entry name" value="C2 DOMAIN-CONTAINING PROTEIN"/>
    <property type="match status" value="1"/>
</dbReference>
<dbReference type="RefSeq" id="XP_068350821.1">
    <property type="nucleotide sequence ID" value="XM_068510623.1"/>
</dbReference>
<dbReference type="VEuPathDB" id="TrichDB:TRFO_36087"/>
<dbReference type="EMBL" id="MLAK01001101">
    <property type="protein sequence ID" value="OHS97684.1"/>
    <property type="molecule type" value="Genomic_DNA"/>
</dbReference>
<dbReference type="PRINTS" id="PR00360">
    <property type="entry name" value="C2DOMAIN"/>
</dbReference>
<dbReference type="Proteomes" id="UP000179807">
    <property type="component" value="Unassembled WGS sequence"/>
</dbReference>
<feature type="signal peptide" evidence="3">
    <location>
        <begin position="1"/>
        <end position="28"/>
    </location>
</feature>
<evidence type="ECO:0000313" key="6">
    <source>
        <dbReference type="Proteomes" id="UP000179807"/>
    </source>
</evidence>
<comment type="caution">
    <text evidence="5">The sequence shown here is derived from an EMBL/GenBank/DDBJ whole genome shotgun (WGS) entry which is preliminary data.</text>
</comment>
<dbReference type="PANTHER" id="PTHR45911:SF4">
    <property type="entry name" value="MULTIPLE C2 AND TRANSMEMBRANE DOMAIN-CONTAINING PROTEIN"/>
    <property type="match status" value="1"/>
</dbReference>
<reference evidence="5" key="1">
    <citation type="submission" date="2016-10" db="EMBL/GenBank/DDBJ databases">
        <authorList>
            <person name="Benchimol M."/>
            <person name="Almeida L.G."/>
            <person name="Vasconcelos A.T."/>
            <person name="Perreira-Neves A."/>
            <person name="Rosa I.A."/>
            <person name="Tasca T."/>
            <person name="Bogo M.R."/>
            <person name="de Souza W."/>
        </authorList>
    </citation>
    <scope>NUCLEOTIDE SEQUENCE [LARGE SCALE GENOMIC DNA]</scope>
    <source>
        <strain evidence="5">K</strain>
    </source>
</reference>
<feature type="chain" id="PRO_5013380468" evidence="3">
    <location>
        <begin position="29"/>
        <end position="151"/>
    </location>
</feature>
<dbReference type="SMART" id="SM00239">
    <property type="entry name" value="C2"/>
    <property type="match status" value="1"/>
</dbReference>
<dbReference type="AlphaFoldDB" id="A0A1J4JKB8"/>
<dbReference type="OrthoDB" id="270970at2759"/>
<dbReference type="PROSITE" id="PS50004">
    <property type="entry name" value="C2"/>
    <property type="match status" value="1"/>
</dbReference>
<dbReference type="SUPFAM" id="SSF49562">
    <property type="entry name" value="C2 domain (Calcium/lipid-binding domain, CaLB)"/>
    <property type="match status" value="1"/>
</dbReference>
<evidence type="ECO:0000259" key="4">
    <source>
        <dbReference type="PROSITE" id="PS50004"/>
    </source>
</evidence>
<dbReference type="CDD" id="cd00030">
    <property type="entry name" value="C2"/>
    <property type="match status" value="1"/>
</dbReference>
<dbReference type="InterPro" id="IPR000008">
    <property type="entry name" value="C2_dom"/>
</dbReference>
<organism evidence="5 6">
    <name type="scientific">Tritrichomonas foetus</name>
    <dbReference type="NCBI Taxonomy" id="1144522"/>
    <lineage>
        <taxon>Eukaryota</taxon>
        <taxon>Metamonada</taxon>
        <taxon>Parabasalia</taxon>
        <taxon>Tritrichomonadida</taxon>
        <taxon>Tritrichomonadidae</taxon>
        <taxon>Tritrichomonas</taxon>
    </lineage>
</organism>
<name>A0A1J4JKB8_9EUKA</name>
<keyword evidence="6" id="KW-1185">Reference proteome</keyword>
<sequence length="151" mass="17154">MFQEFLSFHLTLVISLSKMILHIKAIEGADIPKMDVAGKSDPYLKFTLSTSSQKWKTKTVNNSLTPVWNEELHLPITSSLKDELTVQLYDDDNVSKDDIISSLKFKVDDFKEGKVTDKWYNFEPAKGVKNGGKVRLVFHLDKSGKEAFKAK</sequence>
<evidence type="ECO:0000256" key="1">
    <source>
        <dbReference type="ARBA" id="ARBA00022723"/>
    </source>
</evidence>
<dbReference type="InterPro" id="IPR035892">
    <property type="entry name" value="C2_domain_sf"/>
</dbReference>
<protein>
    <submittedName>
        <fullName evidence="5">C2 domain containing protein</fullName>
    </submittedName>
</protein>
<accession>A0A1J4JKB8</accession>
<dbReference type="Gene3D" id="2.60.40.150">
    <property type="entry name" value="C2 domain"/>
    <property type="match status" value="1"/>
</dbReference>
<dbReference type="Pfam" id="PF00168">
    <property type="entry name" value="C2"/>
    <property type="match status" value="1"/>
</dbReference>
<dbReference type="GO" id="GO:0016020">
    <property type="term" value="C:membrane"/>
    <property type="evidence" value="ECO:0007669"/>
    <property type="project" value="TreeGrafter"/>
</dbReference>
<proteinExistence type="predicted"/>
<keyword evidence="3" id="KW-0732">Signal</keyword>
<evidence type="ECO:0000313" key="5">
    <source>
        <dbReference type="EMBL" id="OHS97684.1"/>
    </source>
</evidence>